<dbReference type="GO" id="GO:0008374">
    <property type="term" value="F:O-acyltransferase activity"/>
    <property type="evidence" value="ECO:0007669"/>
    <property type="project" value="InterPro"/>
</dbReference>
<feature type="transmembrane region" description="Helical" evidence="7">
    <location>
        <begin position="147"/>
        <end position="168"/>
    </location>
</feature>
<evidence type="ECO:0000256" key="1">
    <source>
        <dbReference type="ARBA" id="ARBA00004141"/>
    </source>
</evidence>
<evidence type="ECO:0000256" key="2">
    <source>
        <dbReference type="ARBA" id="ARBA00007282"/>
    </source>
</evidence>
<dbReference type="HOGENOM" id="CLU_032731_1_1_1"/>
<accession>K2RJT1</accession>
<dbReference type="PANTHER" id="PTHR31595">
    <property type="entry name" value="LONG-CHAIN-ALCOHOL O-FATTY-ACYLTRANSFERASE 3-RELATED"/>
    <property type="match status" value="1"/>
</dbReference>
<feature type="transmembrane region" description="Helical" evidence="7">
    <location>
        <begin position="122"/>
        <end position="140"/>
    </location>
</feature>
<feature type="transmembrane region" description="Helical" evidence="7">
    <location>
        <begin position="98"/>
        <end position="116"/>
    </location>
</feature>
<dbReference type="GO" id="GO:0006629">
    <property type="term" value="P:lipid metabolic process"/>
    <property type="evidence" value="ECO:0007669"/>
    <property type="project" value="InterPro"/>
</dbReference>
<keyword evidence="5 7" id="KW-1133">Transmembrane helix</keyword>
<dbReference type="InterPro" id="IPR032805">
    <property type="entry name" value="Wax_synthase_dom"/>
</dbReference>
<dbReference type="VEuPathDB" id="FungiDB:MPH_12498"/>
<comment type="similarity">
    <text evidence="2">Belongs to the wax synthase family.</text>
</comment>
<evidence type="ECO:0000256" key="5">
    <source>
        <dbReference type="ARBA" id="ARBA00022989"/>
    </source>
</evidence>
<evidence type="ECO:0000256" key="3">
    <source>
        <dbReference type="ARBA" id="ARBA00022679"/>
    </source>
</evidence>
<dbReference type="GO" id="GO:0016020">
    <property type="term" value="C:membrane"/>
    <property type="evidence" value="ECO:0007669"/>
    <property type="project" value="UniProtKB-SubCell"/>
</dbReference>
<protein>
    <recommendedName>
        <fullName evidence="8">Wax synthase domain-containing protein</fullName>
    </recommendedName>
</protein>
<dbReference type="EMBL" id="AHHD01000518">
    <property type="protein sequence ID" value="EKG10399.1"/>
    <property type="molecule type" value="Genomic_DNA"/>
</dbReference>
<sequence>MNVQVEQNGCRKYPKWLPVSEKYPKRNHPLGKPHEHQVRHVRLHIDIVYAPKALLNGTVAPSQSSIAYSRHLTMDAYTTQALERLRDLHAQRAPMPPLVAKLATPAVLILGIVSTLPPPGPTRVMFGLTAFTMLWGYALTHWEAGAYFFLDAILIISITFRWALMVLFGTPEEDYRQIHDTATKITGSGPLHKRIFHKLKWSVELWACWRGIGWNFEDRHQRKGPEQSQTRVKFLITNLCWIGANTLISQLILSHVFCRFWPEAVSGKPDLWSFPQLNRHVLVLCQLIRDWLMLDTEYRKVALVCVAIQLSSPSRWPPLFGNPADLYNVRNFWGRVWHQTFRNIFTKFSDIAADMLGARKGTLIYKYTKLYVGFMVSGIQHYAPPLFIPSEKHGWGMFWQMPIYAALITVEDFIKYCGKRAGIRDNGRFWIRPQFCCFSLTA</sequence>
<dbReference type="Proteomes" id="UP000007129">
    <property type="component" value="Unassembled WGS sequence"/>
</dbReference>
<dbReference type="eggNOG" id="ENOG502SHW9">
    <property type="taxonomic scope" value="Eukaryota"/>
</dbReference>
<organism evidence="9 10">
    <name type="scientific">Macrophomina phaseolina (strain MS6)</name>
    <name type="common">Charcoal rot fungus</name>
    <dbReference type="NCBI Taxonomy" id="1126212"/>
    <lineage>
        <taxon>Eukaryota</taxon>
        <taxon>Fungi</taxon>
        <taxon>Dikarya</taxon>
        <taxon>Ascomycota</taxon>
        <taxon>Pezizomycotina</taxon>
        <taxon>Dothideomycetes</taxon>
        <taxon>Dothideomycetes incertae sedis</taxon>
        <taxon>Botryosphaeriales</taxon>
        <taxon>Botryosphaeriaceae</taxon>
        <taxon>Macrophomina</taxon>
    </lineage>
</organism>
<evidence type="ECO:0000256" key="7">
    <source>
        <dbReference type="SAM" id="Phobius"/>
    </source>
</evidence>
<dbReference type="PANTHER" id="PTHR31595:SF53">
    <property type="entry name" value="ACETYLTRANSFERASE SIRH"/>
    <property type="match status" value="1"/>
</dbReference>
<comment type="caution">
    <text evidence="9">The sequence shown here is derived from an EMBL/GenBank/DDBJ whole genome shotgun (WGS) entry which is preliminary data.</text>
</comment>
<dbReference type="AlphaFoldDB" id="K2RJT1"/>
<gene>
    <name evidence="9" type="ORF">MPH_12498</name>
</gene>
<dbReference type="InterPro" id="IPR044851">
    <property type="entry name" value="Wax_synthase"/>
</dbReference>
<dbReference type="OrthoDB" id="1077582at2759"/>
<comment type="subcellular location">
    <subcellularLocation>
        <location evidence="1">Membrane</location>
        <topology evidence="1">Multi-pass membrane protein</topology>
    </subcellularLocation>
</comment>
<evidence type="ECO:0000256" key="6">
    <source>
        <dbReference type="ARBA" id="ARBA00023136"/>
    </source>
</evidence>
<dbReference type="Pfam" id="PF13813">
    <property type="entry name" value="MBOAT_2"/>
    <property type="match status" value="1"/>
</dbReference>
<dbReference type="InParanoid" id="K2RJT1"/>
<feature type="domain" description="Wax synthase" evidence="8">
    <location>
        <begin position="316"/>
        <end position="390"/>
    </location>
</feature>
<reference evidence="9 10" key="1">
    <citation type="journal article" date="2012" name="BMC Genomics">
        <title>Tools to kill: Genome of one of the most destructive plant pathogenic fungi Macrophomina phaseolina.</title>
        <authorList>
            <person name="Islam M.S."/>
            <person name="Haque M.S."/>
            <person name="Islam M.M."/>
            <person name="Emdad E.M."/>
            <person name="Halim A."/>
            <person name="Hossen Q.M.M."/>
            <person name="Hossain M.Z."/>
            <person name="Ahmed B."/>
            <person name="Rahim S."/>
            <person name="Rahman M.S."/>
            <person name="Alam M.M."/>
            <person name="Hou S."/>
            <person name="Wan X."/>
            <person name="Saito J.A."/>
            <person name="Alam M."/>
        </authorList>
    </citation>
    <scope>NUCLEOTIDE SEQUENCE [LARGE SCALE GENOMIC DNA]</scope>
    <source>
        <strain evidence="9 10">MS6</strain>
    </source>
</reference>
<evidence type="ECO:0000313" key="9">
    <source>
        <dbReference type="EMBL" id="EKG10399.1"/>
    </source>
</evidence>
<evidence type="ECO:0000256" key="4">
    <source>
        <dbReference type="ARBA" id="ARBA00022692"/>
    </source>
</evidence>
<name>K2RJT1_MACPH</name>
<evidence type="ECO:0000259" key="8">
    <source>
        <dbReference type="Pfam" id="PF13813"/>
    </source>
</evidence>
<proteinExistence type="inferred from homology"/>
<evidence type="ECO:0000313" key="10">
    <source>
        <dbReference type="Proteomes" id="UP000007129"/>
    </source>
</evidence>
<keyword evidence="3" id="KW-0808">Transferase</keyword>
<keyword evidence="4 7" id="KW-0812">Transmembrane</keyword>
<keyword evidence="6 7" id="KW-0472">Membrane</keyword>